<dbReference type="PANTHER" id="PTHR43152:SF3">
    <property type="entry name" value="UVRABC SYSTEM PROTEIN A"/>
    <property type="match status" value="1"/>
</dbReference>
<dbReference type="Proteomes" id="UP000189628">
    <property type="component" value="Chromosome"/>
</dbReference>
<keyword evidence="5 18" id="KW-0547">Nucleotide-binding</keyword>
<dbReference type="GO" id="GO:0003677">
    <property type="term" value="F:DNA binding"/>
    <property type="evidence" value="ECO:0007669"/>
    <property type="project" value="UniProtKB-UniRule"/>
</dbReference>
<dbReference type="InterPro" id="IPR041552">
    <property type="entry name" value="UvrA_DNA-bd"/>
</dbReference>
<keyword evidence="8 18" id="KW-0863">Zinc-finger</keyword>
<evidence type="ECO:0000256" key="14">
    <source>
        <dbReference type="ARBA" id="ARBA00023236"/>
    </source>
</evidence>
<keyword evidence="7 18" id="KW-0228">DNA excision</keyword>
<dbReference type="PANTHER" id="PTHR43152">
    <property type="entry name" value="UVRABC SYSTEM PROTEIN A"/>
    <property type="match status" value="1"/>
</dbReference>
<evidence type="ECO:0000256" key="8">
    <source>
        <dbReference type="ARBA" id="ARBA00022771"/>
    </source>
</evidence>
<dbReference type="Pfam" id="PF17755">
    <property type="entry name" value="UvrA_DNA-bind"/>
    <property type="match status" value="1"/>
</dbReference>
<accession>A0A1U9VHB6</accession>
<evidence type="ECO:0000256" key="3">
    <source>
        <dbReference type="ARBA" id="ARBA00022723"/>
    </source>
</evidence>
<evidence type="ECO:0000256" key="7">
    <source>
        <dbReference type="ARBA" id="ARBA00022769"/>
    </source>
</evidence>
<dbReference type="GO" id="GO:0016887">
    <property type="term" value="F:ATP hydrolysis activity"/>
    <property type="evidence" value="ECO:0007669"/>
    <property type="project" value="InterPro"/>
</dbReference>
<organism evidence="20 21">
    <name type="scientific">blood disease bacterium A2-HR MARDI</name>
    <dbReference type="NCBI Taxonomy" id="1944648"/>
    <lineage>
        <taxon>Bacteria</taxon>
        <taxon>Pseudomonadati</taxon>
        <taxon>Pseudomonadota</taxon>
        <taxon>Betaproteobacteria</taxon>
        <taxon>Burkholderiales</taxon>
        <taxon>Burkholderiaceae</taxon>
        <taxon>Ralstonia</taxon>
        <taxon>Ralstonia solanacearum species complex</taxon>
    </lineage>
</organism>
<dbReference type="PROSITE" id="PS50893">
    <property type="entry name" value="ABC_TRANSPORTER_2"/>
    <property type="match status" value="1"/>
</dbReference>
<evidence type="ECO:0000256" key="4">
    <source>
        <dbReference type="ARBA" id="ARBA00022737"/>
    </source>
</evidence>
<feature type="zinc finger region" description="C4-type" evidence="18">
    <location>
        <begin position="751"/>
        <end position="777"/>
    </location>
</feature>
<keyword evidence="12 18" id="KW-0238">DNA-binding</keyword>
<proteinExistence type="inferred from homology"/>
<sequence length="954" mass="105534">MEAIKIRGARTHNLKNINLDLPRNQLVVITGLSGSGKSSLAFDTLYAEGQRRYVESLSAYARQFLQLMEKPDVDLIEGLSPAISIEQKATSHNPRSTVGTVTEIHDYLRLLYARAGTPYCPEHGQALEAQSVSQMVDAVLALPADTKLMILAPVVANRKGEHADLFEAMQAQGFVRFRVRSGGGAAHEAEAKVYEVDTLPKLKKNDKHAIDVVVDRVKVNPELKQRLAESFETALRLADGRALALEMDTGKEHVFSSKFACPICSYSLPELEPRLFSFNNPMGACPHCDGLGQITFFDPKRVVAFPNLSLASGAIKGWDRRNQFYFQMLQSLAAFYDFDTDTPFEELPKDVQDVVLQGSGKQQIPFTYINERGRTTVREHAFEGIIPNLERRYKETDSIAVREELAKYQNNQACPECEGTRLRREARHVKLGDDGQARAIYEINGWPLRDALTYFLTLNLHGAKREIADKIVQEITSRLNFLNNVGLDYLSLERSADTLSGGEAQRIRLASQIGSGLTGVMYVLDEPSIGLHQRDNDRLIGTLKHLRDLGNSVLVVEHDEDMIRASDHVVDIGPGAGVHGGQIIAEGTPRQIEQSPGSLTGEYLSGKRRIEVPQQRTAPDEERWLRIVNASGNNLKNVNADIPVGLLTCVTGVSGSGKSTLINDTLYNAVARHLYGSTPEPTAHDRIDGLEHFDKVINVDQSPIGRTPRSNPATYTGLFTPIRELYAGVPAAKERGYDPGRFSFNVKGGRCEACQGDGVLKVEMHFLPDVYVPCDVCHGKRYNRETLEVLYKGKNITEVLEMTVEQAHEFFAPVPVVRRKLQTLLDVGLGYIRLGQSATTLSGGEAQRVKLSLELSKRDTGRTLYILDEPTTGLHFHDIELLLKVIHKLRDQGNTVVIIEHNLDVIKTADWLLDLGPEGGAGGGQIIAKGTPEDVARSKASFTGKYLAPLLKRK</sequence>
<evidence type="ECO:0000256" key="11">
    <source>
        <dbReference type="ARBA" id="ARBA00022881"/>
    </source>
</evidence>
<dbReference type="AlphaFoldDB" id="A0A1U9VHB6"/>
<evidence type="ECO:0000313" key="20">
    <source>
        <dbReference type="EMBL" id="AQW30094.1"/>
    </source>
</evidence>
<dbReference type="InterPro" id="IPR017871">
    <property type="entry name" value="ABC_transporter-like_CS"/>
</dbReference>
<evidence type="ECO:0000256" key="17">
    <source>
        <dbReference type="ARBA" id="ARBA00042156"/>
    </source>
</evidence>
<gene>
    <name evidence="18" type="primary">uvrA</name>
    <name evidence="20" type="ORF">B0B51_08915</name>
</gene>
<keyword evidence="11 18" id="KW-0267">Excision nuclease</keyword>
<keyword evidence="14 18" id="KW-0742">SOS response</keyword>
<dbReference type="GO" id="GO:0009381">
    <property type="term" value="F:excinuclease ABC activity"/>
    <property type="evidence" value="ECO:0007669"/>
    <property type="project" value="UniProtKB-UniRule"/>
</dbReference>
<comment type="subcellular location">
    <subcellularLocation>
        <location evidence="1 18">Cytoplasm</location>
    </subcellularLocation>
</comment>
<dbReference type="InterPro" id="IPR004602">
    <property type="entry name" value="UvrA"/>
</dbReference>
<evidence type="ECO:0000256" key="15">
    <source>
        <dbReference type="ARBA" id="ARBA00038000"/>
    </source>
</evidence>
<comment type="subunit">
    <text evidence="18">Forms a heterotetramer with UvrB during the search for lesions.</text>
</comment>
<dbReference type="InterPro" id="IPR041102">
    <property type="entry name" value="UvrA_inter"/>
</dbReference>
<keyword evidence="2 18" id="KW-0963">Cytoplasm</keyword>
<dbReference type="GO" id="GO:0006289">
    <property type="term" value="P:nucleotide-excision repair"/>
    <property type="evidence" value="ECO:0007669"/>
    <property type="project" value="UniProtKB-UniRule"/>
</dbReference>
<dbReference type="GO" id="GO:0009380">
    <property type="term" value="C:excinuclease repair complex"/>
    <property type="evidence" value="ECO:0007669"/>
    <property type="project" value="InterPro"/>
</dbReference>
<dbReference type="Gene3D" id="1.10.8.280">
    <property type="entry name" value="ABC transporter ATPase domain-like"/>
    <property type="match status" value="1"/>
</dbReference>
<name>A0A1U9VHB6_9RALS</name>
<dbReference type="EMBL" id="CP019911">
    <property type="protein sequence ID" value="AQW30094.1"/>
    <property type="molecule type" value="Genomic_DNA"/>
</dbReference>
<evidence type="ECO:0000256" key="1">
    <source>
        <dbReference type="ARBA" id="ARBA00004496"/>
    </source>
</evidence>
<evidence type="ECO:0000256" key="13">
    <source>
        <dbReference type="ARBA" id="ARBA00023204"/>
    </source>
</evidence>
<feature type="binding site" evidence="18">
    <location>
        <begin position="31"/>
        <end position="38"/>
    </location>
    <ligand>
        <name>ATP</name>
        <dbReference type="ChEBI" id="CHEBI:30616"/>
    </ligand>
</feature>
<dbReference type="InterPro" id="IPR013815">
    <property type="entry name" value="ATP_grasp_subdomain_1"/>
</dbReference>
<dbReference type="FunFam" id="1.20.1580.10:FF:000002">
    <property type="entry name" value="UvrABC system protein A"/>
    <property type="match status" value="1"/>
</dbReference>
<dbReference type="InterPro" id="IPR027417">
    <property type="entry name" value="P-loop_NTPase"/>
</dbReference>
<dbReference type="FunFam" id="1.10.8.280:FF:000001">
    <property type="entry name" value="UvrABC system protein A"/>
    <property type="match status" value="1"/>
</dbReference>
<dbReference type="GO" id="GO:0008270">
    <property type="term" value="F:zinc ion binding"/>
    <property type="evidence" value="ECO:0007669"/>
    <property type="project" value="UniProtKB-UniRule"/>
</dbReference>
<comment type="function">
    <text evidence="18">The UvrABC repair system catalyzes the recognition and processing of DNA lesions. UvrA is an ATPase and a DNA-binding protein. A damage recognition complex composed of 2 UvrA and 2 UvrB subunits scans DNA for abnormalities. When the presence of a lesion has been verified by UvrB, the UvrA molecules dissociate.</text>
</comment>
<keyword evidence="10 18" id="KW-0067">ATP-binding</keyword>
<dbReference type="HAMAP" id="MF_00205">
    <property type="entry name" value="UvrA"/>
    <property type="match status" value="1"/>
</dbReference>
<dbReference type="RefSeq" id="WP_078222389.1">
    <property type="nucleotide sequence ID" value="NZ_CP019911.1"/>
</dbReference>
<dbReference type="PROSITE" id="PS00211">
    <property type="entry name" value="ABC_TRANSPORTER_1"/>
    <property type="match status" value="2"/>
</dbReference>
<evidence type="ECO:0000256" key="5">
    <source>
        <dbReference type="ARBA" id="ARBA00022741"/>
    </source>
</evidence>
<dbReference type="Gene3D" id="3.40.50.300">
    <property type="entry name" value="P-loop containing nucleotide triphosphate hydrolases"/>
    <property type="match status" value="2"/>
</dbReference>
<dbReference type="GO" id="GO:0005524">
    <property type="term" value="F:ATP binding"/>
    <property type="evidence" value="ECO:0007669"/>
    <property type="project" value="UniProtKB-UniRule"/>
</dbReference>
<evidence type="ECO:0000259" key="19">
    <source>
        <dbReference type="PROSITE" id="PS50893"/>
    </source>
</evidence>
<keyword evidence="4 18" id="KW-0677">Repeat</keyword>
<dbReference type="Pfam" id="PF17760">
    <property type="entry name" value="UvrA_inter"/>
    <property type="match status" value="1"/>
</dbReference>
<dbReference type="NCBIfam" id="NF001503">
    <property type="entry name" value="PRK00349.1"/>
    <property type="match status" value="1"/>
</dbReference>
<evidence type="ECO:0000256" key="12">
    <source>
        <dbReference type="ARBA" id="ARBA00023125"/>
    </source>
</evidence>
<feature type="binding site" evidence="18">
    <location>
        <begin position="652"/>
        <end position="659"/>
    </location>
    <ligand>
        <name>ATP</name>
        <dbReference type="ChEBI" id="CHEBI:30616"/>
    </ligand>
</feature>
<dbReference type="NCBIfam" id="TIGR00630">
    <property type="entry name" value="uvra"/>
    <property type="match status" value="1"/>
</dbReference>
<dbReference type="Gene3D" id="3.30.1490.20">
    <property type="entry name" value="ATP-grasp fold, A domain"/>
    <property type="match status" value="1"/>
</dbReference>
<evidence type="ECO:0000256" key="2">
    <source>
        <dbReference type="ARBA" id="ARBA00022490"/>
    </source>
</evidence>
<comment type="similarity">
    <text evidence="15 18">Belongs to the ABC transporter superfamily. UvrA family.</text>
</comment>
<dbReference type="GO" id="GO:0005737">
    <property type="term" value="C:cytoplasm"/>
    <property type="evidence" value="ECO:0007669"/>
    <property type="project" value="UniProtKB-SubCell"/>
</dbReference>
<evidence type="ECO:0000313" key="21">
    <source>
        <dbReference type="Proteomes" id="UP000189628"/>
    </source>
</evidence>
<protein>
    <recommendedName>
        <fullName evidence="16 18">UvrABC system protein A</fullName>
        <shortName evidence="18">UvrA protein</shortName>
    </recommendedName>
    <alternativeName>
        <fullName evidence="17 18">Excinuclease ABC subunit A</fullName>
    </alternativeName>
</protein>
<evidence type="ECO:0000256" key="16">
    <source>
        <dbReference type="ARBA" id="ARBA00039316"/>
    </source>
</evidence>
<feature type="domain" description="ABC transporter" evidence="19">
    <location>
        <begin position="618"/>
        <end position="948"/>
    </location>
</feature>
<reference evidence="20 21" key="1">
    <citation type="submission" date="2017-02" db="EMBL/GenBank/DDBJ databases">
        <title>Blood Disease Bacterium A2-HR MARDI.</title>
        <authorList>
            <person name="Badrun R."/>
            <person name="Abu Bakar N."/>
            <person name="Laboh R."/>
        </authorList>
    </citation>
    <scope>NUCLEOTIDE SEQUENCE [LARGE SCALE GENOMIC DNA]</scope>
    <source>
        <strain evidence="20 21">A2-HR MARDI</strain>
    </source>
</reference>
<dbReference type="CDD" id="cd03271">
    <property type="entry name" value="ABC_UvrA_II"/>
    <property type="match status" value="1"/>
</dbReference>
<dbReference type="Gene3D" id="1.20.1580.10">
    <property type="entry name" value="ABC transporter ATPase like domain"/>
    <property type="match status" value="2"/>
</dbReference>
<dbReference type="SUPFAM" id="SSF52540">
    <property type="entry name" value="P-loop containing nucleoside triphosphate hydrolases"/>
    <property type="match status" value="2"/>
</dbReference>
<keyword evidence="6 18" id="KW-0227">DNA damage</keyword>
<dbReference type="InterPro" id="IPR003439">
    <property type="entry name" value="ABC_transporter-like_ATP-bd"/>
</dbReference>
<evidence type="ECO:0000256" key="10">
    <source>
        <dbReference type="ARBA" id="ARBA00022840"/>
    </source>
</evidence>
<evidence type="ECO:0000256" key="9">
    <source>
        <dbReference type="ARBA" id="ARBA00022833"/>
    </source>
</evidence>
<feature type="zinc finger region" description="C4-type" evidence="18">
    <location>
        <begin position="261"/>
        <end position="288"/>
    </location>
</feature>
<evidence type="ECO:0000256" key="6">
    <source>
        <dbReference type="ARBA" id="ARBA00022763"/>
    </source>
</evidence>
<dbReference type="GO" id="GO:0009432">
    <property type="term" value="P:SOS response"/>
    <property type="evidence" value="ECO:0007669"/>
    <property type="project" value="UniProtKB-UniRule"/>
</dbReference>
<keyword evidence="3 18" id="KW-0479">Metal-binding</keyword>
<dbReference type="CDD" id="cd03270">
    <property type="entry name" value="ABC_UvrA_I"/>
    <property type="match status" value="1"/>
</dbReference>
<evidence type="ECO:0000256" key="18">
    <source>
        <dbReference type="HAMAP-Rule" id="MF_00205"/>
    </source>
</evidence>
<keyword evidence="13 18" id="KW-0234">DNA repair</keyword>
<keyword evidence="9 18" id="KW-0862">Zinc</keyword>